<keyword evidence="1" id="KW-0813">Transport</keyword>
<reference evidence="8 9" key="1">
    <citation type="submission" date="2016-11" db="EMBL/GenBank/DDBJ databases">
        <authorList>
            <person name="Jaros S."/>
            <person name="Januszkiewicz K."/>
            <person name="Wedrychowicz H."/>
        </authorList>
    </citation>
    <scope>NUCLEOTIDE SEQUENCE [LARGE SCALE GENOMIC DNA]</scope>
    <source>
        <strain evidence="8 9">DSM 4740</strain>
    </source>
</reference>
<dbReference type="PANTHER" id="PTHR42794">
    <property type="entry name" value="HEMIN IMPORT ATP-BINDING PROTEIN HMUV"/>
    <property type="match status" value="1"/>
</dbReference>
<dbReference type="RefSeq" id="WP_073436609.1">
    <property type="nucleotide sequence ID" value="NZ_BJXU01000155.1"/>
</dbReference>
<keyword evidence="2" id="KW-0547">Nucleotide-binding</keyword>
<dbReference type="Proteomes" id="UP000184123">
    <property type="component" value="Unassembled WGS sequence"/>
</dbReference>
<evidence type="ECO:0000313" key="9">
    <source>
        <dbReference type="Proteomes" id="UP000184123"/>
    </source>
</evidence>
<evidence type="ECO:0000313" key="8">
    <source>
        <dbReference type="EMBL" id="SHM68993.1"/>
    </source>
</evidence>
<name>A0A1M7KU13_9GAMM</name>
<evidence type="ECO:0000256" key="4">
    <source>
        <dbReference type="ARBA" id="ARBA00022967"/>
    </source>
</evidence>
<reference evidence="7 10" key="2">
    <citation type="submission" date="2019-07" db="EMBL/GenBank/DDBJ databases">
        <title>Whole genome shotgun sequence of Halomonas cupida NBRC 102219.</title>
        <authorList>
            <person name="Hosoyama A."/>
            <person name="Uohara A."/>
            <person name="Ohji S."/>
            <person name="Ichikawa N."/>
        </authorList>
    </citation>
    <scope>NUCLEOTIDE SEQUENCE [LARGE SCALE GENOMIC DNA]</scope>
    <source>
        <strain evidence="7 10">NBRC 102219</strain>
    </source>
</reference>
<dbReference type="GO" id="GO:0005524">
    <property type="term" value="F:ATP binding"/>
    <property type="evidence" value="ECO:0007669"/>
    <property type="project" value="UniProtKB-KW"/>
</dbReference>
<dbReference type="Gene3D" id="3.40.50.300">
    <property type="entry name" value="P-loop containing nucleotide triphosphate hydrolases"/>
    <property type="match status" value="1"/>
</dbReference>
<dbReference type="SUPFAM" id="SSF52540">
    <property type="entry name" value="P-loop containing nucleoside triphosphate hydrolases"/>
    <property type="match status" value="1"/>
</dbReference>
<dbReference type="InterPro" id="IPR003593">
    <property type="entry name" value="AAA+_ATPase"/>
</dbReference>
<dbReference type="InterPro" id="IPR027417">
    <property type="entry name" value="P-loop_NTPase"/>
</dbReference>
<evidence type="ECO:0000256" key="5">
    <source>
        <dbReference type="ARBA" id="ARBA00037066"/>
    </source>
</evidence>
<dbReference type="CDD" id="cd03214">
    <property type="entry name" value="ABC_Iron-Siderophores_B12_Hemin"/>
    <property type="match status" value="1"/>
</dbReference>
<dbReference type="InterPro" id="IPR003439">
    <property type="entry name" value="ABC_transporter-like_ATP-bd"/>
</dbReference>
<evidence type="ECO:0000313" key="7">
    <source>
        <dbReference type="EMBL" id="GEN25580.1"/>
    </source>
</evidence>
<dbReference type="Proteomes" id="UP000321726">
    <property type="component" value="Unassembled WGS sequence"/>
</dbReference>
<comment type="function">
    <text evidence="5">Part of the ABC transporter complex HmuTUV involved in hemin import. Responsible for energy coupling to the transport system.</text>
</comment>
<dbReference type="PROSITE" id="PS50893">
    <property type="entry name" value="ABC_TRANSPORTER_2"/>
    <property type="match status" value="1"/>
</dbReference>
<proteinExistence type="predicted"/>
<dbReference type="PANTHER" id="PTHR42794:SF1">
    <property type="entry name" value="HEMIN IMPORT ATP-BINDING PROTEIN HMUV"/>
    <property type="match status" value="1"/>
</dbReference>
<dbReference type="Pfam" id="PF00005">
    <property type="entry name" value="ABC_tran"/>
    <property type="match status" value="1"/>
</dbReference>
<evidence type="ECO:0000256" key="1">
    <source>
        <dbReference type="ARBA" id="ARBA00022448"/>
    </source>
</evidence>
<organism evidence="8 9">
    <name type="scientific">Halomonas cupida</name>
    <dbReference type="NCBI Taxonomy" id="44933"/>
    <lineage>
        <taxon>Bacteria</taxon>
        <taxon>Pseudomonadati</taxon>
        <taxon>Pseudomonadota</taxon>
        <taxon>Gammaproteobacteria</taxon>
        <taxon>Oceanospirillales</taxon>
        <taxon>Halomonadaceae</taxon>
        <taxon>Halomonas</taxon>
    </lineage>
</organism>
<keyword evidence="10" id="KW-1185">Reference proteome</keyword>
<sequence>MVTLELNEVGARYGRRQILTGITTPPLQGGQVVALLGPNAAGKSTLFRRILGLLKGSGDVRITGTSSSRPVAYMPQDTGVNAVLTVYESVLLARMQGRSLKVQQQDLEEVERALRELDIMALSERDISDLSGGQRQLVGAAQALVQAPDILLLDEPTSALDLHRQIDLLSILGRLARERRMLVIVAIHDIGHALRFTDQALVIANGGFVACGPTPLVVTSEMLRDVYQVIARVENCTQGQPQLIVEAAV</sequence>
<evidence type="ECO:0000259" key="6">
    <source>
        <dbReference type="PROSITE" id="PS50893"/>
    </source>
</evidence>
<evidence type="ECO:0000313" key="10">
    <source>
        <dbReference type="Proteomes" id="UP000321726"/>
    </source>
</evidence>
<gene>
    <name evidence="7" type="ORF">HCU01_35290</name>
    <name evidence="8" type="ORF">SAMN05660971_03612</name>
</gene>
<dbReference type="OrthoDB" id="6461291at2"/>
<feature type="domain" description="ABC transporter" evidence="6">
    <location>
        <begin position="4"/>
        <end position="230"/>
    </location>
</feature>
<dbReference type="GO" id="GO:0016887">
    <property type="term" value="F:ATP hydrolysis activity"/>
    <property type="evidence" value="ECO:0007669"/>
    <property type="project" value="InterPro"/>
</dbReference>
<evidence type="ECO:0000256" key="3">
    <source>
        <dbReference type="ARBA" id="ARBA00022840"/>
    </source>
</evidence>
<accession>A0A1M7KU13</accession>
<protein>
    <submittedName>
        <fullName evidence="7">Ferrichrome ABC transporter</fullName>
    </submittedName>
    <submittedName>
        <fullName evidence="8">Iron complex transport system ATP-binding protein</fullName>
    </submittedName>
</protein>
<dbReference type="SMART" id="SM00382">
    <property type="entry name" value="AAA"/>
    <property type="match status" value="1"/>
</dbReference>
<keyword evidence="3 8" id="KW-0067">ATP-binding</keyword>
<dbReference type="STRING" id="44933.SAMN05660971_03612"/>
<dbReference type="EMBL" id="FRCA01000011">
    <property type="protein sequence ID" value="SHM68993.1"/>
    <property type="molecule type" value="Genomic_DNA"/>
</dbReference>
<keyword evidence="4" id="KW-1278">Translocase</keyword>
<evidence type="ECO:0000256" key="2">
    <source>
        <dbReference type="ARBA" id="ARBA00022741"/>
    </source>
</evidence>
<dbReference type="EMBL" id="BJXU01000155">
    <property type="protein sequence ID" value="GEN25580.1"/>
    <property type="molecule type" value="Genomic_DNA"/>
</dbReference>
<dbReference type="AlphaFoldDB" id="A0A1M7KU13"/>